<dbReference type="GO" id="GO:0016616">
    <property type="term" value="F:oxidoreductase activity, acting on the CH-OH group of donors, NAD or NADP as acceptor"/>
    <property type="evidence" value="ECO:0007669"/>
    <property type="project" value="UniProtKB-ARBA"/>
</dbReference>
<sequence>MSIALIIPDRKLDDLQQRLALALADTPIEIWPDIRKPDEVEFAVVWKQPHGSLAALPNLKAVQCFGAGVDAILSDPTLPALPIARIVDPGLTQTMVRYLDGVVSHYRLRLDLFSSWQQQALWQPKSPRRIAHICVLGLGELGAAAAAHFAGLGYKVTGWARTAKQFDNMQCYSGAAGLVAAVAQADIVICLLPLTPATESLLDSAFFGQLKAGAIFINVARGAIVDDTALLAALASGQLQAACLDVFRQEPLPPEHPFWQHPAILVTPHVSAVTNVETVVEQIADNYRRSQRGAPLCNPVDLSRGY</sequence>
<dbReference type="EMBL" id="JABSOD010000001">
    <property type="protein sequence ID" value="NRQ41257.1"/>
    <property type="molecule type" value="Genomic_DNA"/>
</dbReference>
<dbReference type="AlphaFoldDB" id="A0A7Y5AMV5"/>
<name>A0A7Y5AMV5_9GAMM</name>
<dbReference type="CDD" id="cd12164">
    <property type="entry name" value="GDH_like_2"/>
    <property type="match status" value="1"/>
</dbReference>
<dbReference type="SUPFAM" id="SSF52283">
    <property type="entry name" value="Formate/glycerate dehydrogenase catalytic domain-like"/>
    <property type="match status" value="1"/>
</dbReference>
<proteinExistence type="predicted"/>
<keyword evidence="1" id="KW-0560">Oxidoreductase</keyword>
<dbReference type="PANTHER" id="PTHR43333">
    <property type="entry name" value="2-HACID_DH_C DOMAIN-CONTAINING PROTEIN"/>
    <property type="match status" value="1"/>
</dbReference>
<keyword evidence="2" id="KW-0520">NAD</keyword>
<dbReference type="InterPro" id="IPR036291">
    <property type="entry name" value="NAD(P)-bd_dom_sf"/>
</dbReference>
<keyword evidence="4" id="KW-0670">Pyruvate</keyword>
<evidence type="ECO:0000313" key="4">
    <source>
        <dbReference type="EMBL" id="NRQ41257.1"/>
    </source>
</evidence>
<evidence type="ECO:0000256" key="2">
    <source>
        <dbReference type="ARBA" id="ARBA00023027"/>
    </source>
</evidence>
<dbReference type="PROSITE" id="PS00671">
    <property type="entry name" value="D_2_HYDROXYACID_DH_3"/>
    <property type="match status" value="1"/>
</dbReference>
<accession>A0A7Y5AMV5</accession>
<evidence type="ECO:0000256" key="1">
    <source>
        <dbReference type="ARBA" id="ARBA00023002"/>
    </source>
</evidence>
<feature type="domain" description="D-isomer specific 2-hydroxyacid dehydrogenase NAD-binding" evidence="3">
    <location>
        <begin position="115"/>
        <end position="271"/>
    </location>
</feature>
<evidence type="ECO:0000313" key="5">
    <source>
        <dbReference type="Proteomes" id="UP000523161"/>
    </source>
</evidence>
<protein>
    <submittedName>
        <fullName evidence="4">Glyoxylate/hydroxypyruvate reductase A</fullName>
    </submittedName>
</protein>
<comment type="caution">
    <text evidence="4">The sequence shown here is derived from an EMBL/GenBank/DDBJ whole genome shotgun (WGS) entry which is preliminary data.</text>
</comment>
<reference evidence="4 5" key="1">
    <citation type="submission" date="2020-06" db="EMBL/GenBank/DDBJ databases">
        <title>Rheinheimera sp. nov., a marine bacterium isolated from coastal.</title>
        <authorList>
            <person name="Yu Q."/>
            <person name="Qi Y."/>
            <person name="Pu J."/>
        </authorList>
    </citation>
    <scope>NUCLEOTIDE SEQUENCE [LARGE SCALE GENOMIC DNA]</scope>
    <source>
        <strain evidence="4 5">YQF-2</strain>
    </source>
</reference>
<dbReference type="GO" id="GO:0051287">
    <property type="term" value="F:NAD binding"/>
    <property type="evidence" value="ECO:0007669"/>
    <property type="project" value="InterPro"/>
</dbReference>
<dbReference type="PANTHER" id="PTHR43333:SF1">
    <property type="entry name" value="D-ISOMER SPECIFIC 2-HYDROXYACID DEHYDROGENASE NAD-BINDING DOMAIN-CONTAINING PROTEIN"/>
    <property type="match status" value="1"/>
</dbReference>
<evidence type="ECO:0000259" key="3">
    <source>
        <dbReference type="Pfam" id="PF02826"/>
    </source>
</evidence>
<dbReference type="InterPro" id="IPR006140">
    <property type="entry name" value="D-isomer_DH_NAD-bd"/>
</dbReference>
<gene>
    <name evidence="4" type="ORF">HRH59_01520</name>
</gene>
<dbReference type="InterPro" id="IPR029753">
    <property type="entry name" value="D-isomer_DH_CS"/>
</dbReference>
<keyword evidence="5" id="KW-1185">Reference proteome</keyword>
<dbReference type="Proteomes" id="UP000523161">
    <property type="component" value="Unassembled WGS sequence"/>
</dbReference>
<dbReference type="RefSeq" id="WP_173499498.1">
    <property type="nucleotide sequence ID" value="NZ_JABSOD010000001.1"/>
</dbReference>
<dbReference type="SUPFAM" id="SSF51735">
    <property type="entry name" value="NAD(P)-binding Rossmann-fold domains"/>
    <property type="match status" value="1"/>
</dbReference>
<dbReference type="Pfam" id="PF02826">
    <property type="entry name" value="2-Hacid_dh_C"/>
    <property type="match status" value="1"/>
</dbReference>
<organism evidence="4 5">
    <name type="scientific">Rheinheimera lutimaris</name>
    <dbReference type="NCBI Taxonomy" id="2740584"/>
    <lineage>
        <taxon>Bacteria</taxon>
        <taxon>Pseudomonadati</taxon>
        <taxon>Pseudomonadota</taxon>
        <taxon>Gammaproteobacteria</taxon>
        <taxon>Chromatiales</taxon>
        <taxon>Chromatiaceae</taxon>
        <taxon>Rheinheimera</taxon>
    </lineage>
</organism>
<dbReference type="Gene3D" id="3.40.50.720">
    <property type="entry name" value="NAD(P)-binding Rossmann-like Domain"/>
    <property type="match status" value="2"/>
</dbReference>